<feature type="domain" description="2Fe-2S ferredoxin-type" evidence="1">
    <location>
        <begin position="31"/>
        <end position="88"/>
    </location>
</feature>
<dbReference type="CDD" id="cd00207">
    <property type="entry name" value="fer2"/>
    <property type="match status" value="1"/>
</dbReference>
<evidence type="ECO:0000313" key="2">
    <source>
        <dbReference type="EMBL" id="QCI22057.1"/>
    </source>
</evidence>
<reference evidence="2 3" key="1">
    <citation type="submission" date="2018-12" db="EMBL/GenBank/DDBJ databases">
        <authorList>
            <person name="Chong R.A."/>
        </authorList>
    </citation>
    <scope>NUCLEOTIDE SEQUENCE [LARGE SCALE GENOMIC DNA]</scope>
    <source>
        <strain evidence="2 3">Lps</strain>
    </source>
</reference>
<dbReference type="PROSITE" id="PS00197">
    <property type="entry name" value="2FE2S_FER_1"/>
    <property type="match status" value="1"/>
</dbReference>
<dbReference type="Gene3D" id="3.10.20.30">
    <property type="match status" value="1"/>
</dbReference>
<organism evidence="2 3">
    <name type="scientific">Buchnera aphidicola</name>
    <name type="common">Lipaphis pseudobrassicae</name>
    <dbReference type="NCBI Taxonomy" id="1258543"/>
    <lineage>
        <taxon>Bacteria</taxon>
        <taxon>Pseudomonadati</taxon>
        <taxon>Pseudomonadota</taxon>
        <taxon>Gammaproteobacteria</taxon>
        <taxon>Enterobacterales</taxon>
        <taxon>Erwiniaceae</taxon>
        <taxon>Buchnera</taxon>
    </lineage>
</organism>
<dbReference type="InterPro" id="IPR001041">
    <property type="entry name" value="2Fe-2S_ferredoxin-type"/>
</dbReference>
<dbReference type="OrthoDB" id="9806195at2"/>
<dbReference type="InterPro" id="IPR006058">
    <property type="entry name" value="2Fe2S_fd_BS"/>
</dbReference>
<dbReference type="NCBIfam" id="NF007985">
    <property type="entry name" value="PRK10713.1"/>
    <property type="match status" value="1"/>
</dbReference>
<accession>A0A4D6Y040</accession>
<protein>
    <submittedName>
        <fullName evidence="2">2Fe-2S iron-sulfur cluster binding domain-containing protein</fullName>
    </submittedName>
</protein>
<dbReference type="InterPro" id="IPR012675">
    <property type="entry name" value="Beta-grasp_dom_sf"/>
</dbReference>
<dbReference type="EMBL" id="CP034870">
    <property type="protein sequence ID" value="QCI22057.1"/>
    <property type="molecule type" value="Genomic_DNA"/>
</dbReference>
<gene>
    <name evidence="2" type="ORF">D9V70_00910</name>
</gene>
<dbReference type="Pfam" id="PF00111">
    <property type="entry name" value="Fer2"/>
    <property type="match status" value="1"/>
</dbReference>
<name>A0A4D6Y040_9GAMM</name>
<dbReference type="SUPFAM" id="SSF54292">
    <property type="entry name" value="2Fe-2S ferredoxin-like"/>
    <property type="match status" value="1"/>
</dbReference>
<sequence>MNLKNLNCKRNYSIIEIKNIKKIILYKKNISLLSILELNNINIAYQCRSGYCGICRIELIKGKILYSIKQPMAALLRKKDIFSCCCKPYGNIIIKI</sequence>
<evidence type="ECO:0000313" key="3">
    <source>
        <dbReference type="Proteomes" id="UP000298564"/>
    </source>
</evidence>
<proteinExistence type="predicted"/>
<reference evidence="2 3" key="2">
    <citation type="submission" date="2019-05" db="EMBL/GenBank/DDBJ databases">
        <title>Genome evolution of the obligate endosymbiont Buchnera aphidicola.</title>
        <authorList>
            <person name="Moran N.A."/>
        </authorList>
    </citation>
    <scope>NUCLEOTIDE SEQUENCE [LARGE SCALE GENOMIC DNA]</scope>
    <source>
        <strain evidence="2 3">Lps</strain>
    </source>
</reference>
<dbReference type="Proteomes" id="UP000298564">
    <property type="component" value="Chromosome"/>
</dbReference>
<dbReference type="AlphaFoldDB" id="A0A4D6Y040"/>
<dbReference type="GO" id="GO:0051537">
    <property type="term" value="F:2 iron, 2 sulfur cluster binding"/>
    <property type="evidence" value="ECO:0007669"/>
    <property type="project" value="InterPro"/>
</dbReference>
<evidence type="ECO:0000259" key="1">
    <source>
        <dbReference type="Pfam" id="PF00111"/>
    </source>
</evidence>
<dbReference type="InterPro" id="IPR036010">
    <property type="entry name" value="2Fe-2S_ferredoxin-like_sf"/>
</dbReference>
<dbReference type="RefSeq" id="WP_158355899.1">
    <property type="nucleotide sequence ID" value="NZ_CP034870.1"/>
</dbReference>